<dbReference type="Proteomes" id="UP001454489">
    <property type="component" value="Unassembled WGS sequence"/>
</dbReference>
<accession>A0ABV1HEH9</accession>
<name>A0ABV1HEH9_9FIRM</name>
<dbReference type="RefSeq" id="WP_353531011.1">
    <property type="nucleotide sequence ID" value="NZ_JBBMEX010000009.1"/>
</dbReference>
<proteinExistence type="predicted"/>
<sequence>MRALAAELREKIDGICIEYHYFKNENVIEKAKEIIPTIQKFCTGFLQGNSYGISEEEYQNLQVFVIDVLKDYVAAIEQEDVVWIIDTLDYGLRELIELYIDDDAEESEDE</sequence>
<evidence type="ECO:0000313" key="2">
    <source>
        <dbReference type="Proteomes" id="UP001454489"/>
    </source>
</evidence>
<gene>
    <name evidence="1" type="ORF">WMO43_09595</name>
</gene>
<keyword evidence="2" id="KW-1185">Reference proteome</keyword>
<protein>
    <submittedName>
        <fullName evidence="1">Uncharacterized protein</fullName>
    </submittedName>
</protein>
<reference evidence="1 2" key="1">
    <citation type="submission" date="2024-03" db="EMBL/GenBank/DDBJ databases">
        <title>Human intestinal bacterial collection.</title>
        <authorList>
            <person name="Pauvert C."/>
            <person name="Hitch T.C.A."/>
            <person name="Clavel T."/>
        </authorList>
    </citation>
    <scope>NUCLEOTIDE SEQUENCE [LARGE SCALE GENOMIC DNA]</scope>
    <source>
        <strain evidence="1 2">CLA-AA-H185</strain>
    </source>
</reference>
<organism evidence="1 2">
    <name type="scientific">Maccoyibacter intestinihominis</name>
    <dbReference type="NCBI Taxonomy" id="3133499"/>
    <lineage>
        <taxon>Bacteria</taxon>
        <taxon>Bacillati</taxon>
        <taxon>Bacillota</taxon>
        <taxon>Clostridia</taxon>
        <taxon>Lachnospirales</taxon>
        <taxon>Lachnospiraceae</taxon>
        <taxon>Maccoyibacter</taxon>
    </lineage>
</organism>
<comment type="caution">
    <text evidence="1">The sequence shown here is derived from an EMBL/GenBank/DDBJ whole genome shotgun (WGS) entry which is preliminary data.</text>
</comment>
<evidence type="ECO:0000313" key="1">
    <source>
        <dbReference type="EMBL" id="MEQ2558120.1"/>
    </source>
</evidence>
<dbReference type="EMBL" id="JBBMEX010000009">
    <property type="protein sequence ID" value="MEQ2558120.1"/>
    <property type="molecule type" value="Genomic_DNA"/>
</dbReference>